<organism evidence="2 3">
    <name type="scientific">Cognatiyoonia koreensis</name>
    <dbReference type="NCBI Taxonomy" id="364200"/>
    <lineage>
        <taxon>Bacteria</taxon>
        <taxon>Pseudomonadati</taxon>
        <taxon>Pseudomonadota</taxon>
        <taxon>Alphaproteobacteria</taxon>
        <taxon>Rhodobacterales</taxon>
        <taxon>Paracoccaceae</taxon>
        <taxon>Cognatiyoonia</taxon>
    </lineage>
</organism>
<evidence type="ECO:0000256" key="1">
    <source>
        <dbReference type="SAM" id="SignalP"/>
    </source>
</evidence>
<dbReference type="Proteomes" id="UP000199167">
    <property type="component" value="Unassembled WGS sequence"/>
</dbReference>
<sequence length="535" mass="56620">MKPIYALTLSFALALAAANPAIAQDRDPQATLAEVFAPDRIATILANAAVSAIRTQMELQYDHLQADPLRGTVTISGLVARPLLPYDQARQCEITVERATLSSAATSQFQTTADLNLNLIGGRATLACLEREVALALRTAGYKDVPLDQFKVSASYSYATGATSVDGTVAVNGFGILDLSGSGTILPRLGEFGYPGDPAVRVTRAVATLKDDGGWEAISQVIPENLRDPQTIRELGTEAVSQALSEGGLRPLGAVERDFVSDLMDQVEAFVTDPGEITLQANLPPDGIVVEPEMYEAPQFLIAAIGLQARATPIERSEIIDVATLAKLNEPGALSAVETIDLATAILGGDGVPMGRALLEDALTPLLADRDAAGPAAALLAEATMDAAPAEAYSYALIASAASIPGTVGLMDKLEARMTTQAVLDAQSTFRNEIEALPTLANITSDDPRELRRMGLALFTGEGQRRHYVQAYYFTLLAEAAGDIAATSLREEIEGRFKGRGPEVAATWRAAVADAQQAALNDWISNDLPARYLTN</sequence>
<reference evidence="2 3" key="1">
    <citation type="submission" date="2016-10" db="EMBL/GenBank/DDBJ databases">
        <authorList>
            <person name="de Groot N.N."/>
        </authorList>
    </citation>
    <scope>NUCLEOTIDE SEQUENCE [LARGE SCALE GENOMIC DNA]</scope>
    <source>
        <strain evidence="2 3">DSM 17925</strain>
    </source>
</reference>
<dbReference type="AlphaFoldDB" id="A0A1I0NTU0"/>
<keyword evidence="1" id="KW-0732">Signal</keyword>
<dbReference type="STRING" id="364200.SAMN04488515_0806"/>
<dbReference type="EMBL" id="FOIZ01000001">
    <property type="protein sequence ID" value="SEW04757.1"/>
    <property type="molecule type" value="Genomic_DNA"/>
</dbReference>
<protein>
    <recommendedName>
        <fullName evidence="4">DUF2059 domain-containing protein</fullName>
    </recommendedName>
</protein>
<dbReference type="OrthoDB" id="7793983at2"/>
<name>A0A1I0NTU0_9RHOB</name>
<proteinExistence type="predicted"/>
<feature type="chain" id="PRO_5011634957" description="DUF2059 domain-containing protein" evidence="1">
    <location>
        <begin position="24"/>
        <end position="535"/>
    </location>
</feature>
<evidence type="ECO:0000313" key="3">
    <source>
        <dbReference type="Proteomes" id="UP000199167"/>
    </source>
</evidence>
<evidence type="ECO:0000313" key="2">
    <source>
        <dbReference type="EMBL" id="SEW04757.1"/>
    </source>
</evidence>
<gene>
    <name evidence="2" type="ORF">SAMN04488515_0806</name>
</gene>
<evidence type="ECO:0008006" key="4">
    <source>
        <dbReference type="Google" id="ProtNLM"/>
    </source>
</evidence>
<accession>A0A1I0NTU0</accession>
<keyword evidence="3" id="KW-1185">Reference proteome</keyword>
<feature type="signal peptide" evidence="1">
    <location>
        <begin position="1"/>
        <end position="23"/>
    </location>
</feature>
<dbReference type="RefSeq" id="WP_089990561.1">
    <property type="nucleotide sequence ID" value="NZ_FOIZ01000001.1"/>
</dbReference>